<dbReference type="SUPFAM" id="SSF55874">
    <property type="entry name" value="ATPase domain of HSP90 chaperone/DNA topoisomerase II/histidine kinase"/>
    <property type="match status" value="1"/>
</dbReference>
<dbReference type="Gene3D" id="3.40.50.2300">
    <property type="match status" value="1"/>
</dbReference>
<reference evidence="13" key="1">
    <citation type="submission" date="2016-10" db="EMBL/GenBank/DDBJ databases">
        <title>Sequence of Gallionella enrichment culture.</title>
        <authorList>
            <person name="Poehlein A."/>
            <person name="Muehling M."/>
            <person name="Daniel R."/>
        </authorList>
    </citation>
    <scope>NUCLEOTIDE SEQUENCE</scope>
</reference>
<dbReference type="PROSITE" id="PS50110">
    <property type="entry name" value="RESPONSE_REGULATORY"/>
    <property type="match status" value="1"/>
</dbReference>
<feature type="transmembrane region" description="Helical" evidence="9">
    <location>
        <begin position="125"/>
        <end position="144"/>
    </location>
</feature>
<evidence type="ECO:0000256" key="6">
    <source>
        <dbReference type="ARBA" id="ARBA00022777"/>
    </source>
</evidence>
<comment type="catalytic activity">
    <reaction evidence="1">
        <text>ATP + protein L-histidine = ADP + protein N-phospho-L-histidine.</text>
        <dbReference type="EC" id="2.7.13.3"/>
    </reaction>
</comment>
<dbReference type="PRINTS" id="PR00344">
    <property type="entry name" value="BCTRLSENSOR"/>
</dbReference>
<name>A0A1J5T1Q5_9ZZZZ</name>
<dbReference type="Gene3D" id="1.20.120.160">
    <property type="entry name" value="HPT domain"/>
    <property type="match status" value="1"/>
</dbReference>
<evidence type="ECO:0000259" key="11">
    <source>
        <dbReference type="PROSITE" id="PS50110"/>
    </source>
</evidence>
<dbReference type="Pfam" id="PF00512">
    <property type="entry name" value="HisKA"/>
    <property type="match status" value="1"/>
</dbReference>
<dbReference type="InterPro" id="IPR005467">
    <property type="entry name" value="His_kinase_dom"/>
</dbReference>
<dbReference type="PROSITE" id="PS50109">
    <property type="entry name" value="HIS_KIN"/>
    <property type="match status" value="1"/>
</dbReference>
<proteinExistence type="predicted"/>
<sequence>MNERLAYFVQQVRQREGEHEQTLLRVFFALPIFIYLFVEFYFVSPTSVGVPVFVFSAVWFFCSVLLALYVLYRRNTSRRRQWVAMFADIVAVSVGMVMTQEAGVLFYGIYLWVITGNGIRYGKESLVSSYVTSLVGFSAVLYLNDYWHDHLRIAVGLWLTLLCVPLYILKLRGQLNDALEKAQAASKAKSDFLSNMSHEMRTPLNGVIGASDLLISTRLDEEQKDLVSTLKKSAQLLLKLIDNILDLSKIESGKLVSEITDFDLHKLVNSTLEMFLPQVEKKQLSLSVRFTPETCFMLQGDPLHLQQILINLIGNAIKFTNKGSVELRIATVLQDDCKTRLRFEVIDTGIGIPPQAQSRIFESFTQADHNITRIYGGTGLGTTISKQLVELMGGSMGVQSEPGIGSIFWFEAPFSKQPAAILSEAKPTLQQLYVLTVGLPQSDQLAVTNFTRSWGLRCEHAVSLTHFFTYLMDKNASRPDNLAILCLPQNIGMSAKDFAANLRELRGPQRLSSILLNPDLHNHREEEYLNAGYSCLLRMPLDKTLLFNALHGIMAPRPSEGVISFKEHYERSTAGKRGVRILVAEDNGTGQQIIKKILMHGNHQVDLVENGEQALDKLEENNYDLLILDMNMPQMGGLDVVKVYRALSRQPTDTPVIILTANATLEAKLECERAHIDAYLTKPVDALTLLDTVARLTLTPSSSDAPELAHHAEQIANGFINEDTLHHLTLLGGEQDDFLRTVIYGFLSETEKLLEAMRIALSKQEYATFKELAHILKGSSGNVGAEVLFKVCCKILVLSDTELEGSAKDLLLEALDSHPATRASLLHYLNGANQAIL</sequence>
<gene>
    <name evidence="13" type="primary">rpfC_4</name>
    <name evidence="13" type="ORF">GALL_45410</name>
</gene>
<dbReference type="SUPFAM" id="SSF47226">
    <property type="entry name" value="Histidine-containing phosphotransfer domain, HPT domain"/>
    <property type="match status" value="1"/>
</dbReference>
<organism evidence="13">
    <name type="scientific">mine drainage metagenome</name>
    <dbReference type="NCBI Taxonomy" id="410659"/>
    <lineage>
        <taxon>unclassified sequences</taxon>
        <taxon>metagenomes</taxon>
        <taxon>ecological metagenomes</taxon>
    </lineage>
</organism>
<keyword evidence="6" id="KW-0418">Kinase</keyword>
<dbReference type="PANTHER" id="PTHR45339">
    <property type="entry name" value="HYBRID SIGNAL TRANSDUCTION HISTIDINE KINASE J"/>
    <property type="match status" value="1"/>
</dbReference>
<feature type="domain" description="HPt" evidence="12">
    <location>
        <begin position="735"/>
        <end position="829"/>
    </location>
</feature>
<keyword evidence="9" id="KW-1133">Transmembrane helix</keyword>
<feature type="domain" description="Histidine kinase" evidence="10">
    <location>
        <begin position="195"/>
        <end position="416"/>
    </location>
</feature>
<dbReference type="InterPro" id="IPR036097">
    <property type="entry name" value="HisK_dim/P_sf"/>
</dbReference>
<evidence type="ECO:0000256" key="4">
    <source>
        <dbReference type="ARBA" id="ARBA00022679"/>
    </source>
</evidence>
<dbReference type="SMART" id="SM00387">
    <property type="entry name" value="HATPase_c"/>
    <property type="match status" value="1"/>
</dbReference>
<evidence type="ECO:0000256" key="3">
    <source>
        <dbReference type="ARBA" id="ARBA00022553"/>
    </source>
</evidence>
<dbReference type="GO" id="GO:0000155">
    <property type="term" value="F:phosphorelay sensor kinase activity"/>
    <property type="evidence" value="ECO:0007669"/>
    <property type="project" value="InterPro"/>
</dbReference>
<dbReference type="InterPro" id="IPR003594">
    <property type="entry name" value="HATPase_dom"/>
</dbReference>
<keyword evidence="9" id="KW-0472">Membrane</keyword>
<dbReference type="CDD" id="cd16922">
    <property type="entry name" value="HATPase_EvgS-ArcB-TorS-like"/>
    <property type="match status" value="1"/>
</dbReference>
<dbReference type="EC" id="2.7.13.3" evidence="2"/>
<dbReference type="InterPro" id="IPR004358">
    <property type="entry name" value="Sig_transdc_His_kin-like_C"/>
</dbReference>
<protein>
    <recommendedName>
        <fullName evidence="2">histidine kinase</fullName>
        <ecNumber evidence="2">2.7.13.3</ecNumber>
    </recommendedName>
</protein>
<dbReference type="Pfam" id="PF01627">
    <property type="entry name" value="Hpt"/>
    <property type="match status" value="1"/>
</dbReference>
<dbReference type="EMBL" id="MLJW01000011">
    <property type="protein sequence ID" value="OIR14735.1"/>
    <property type="molecule type" value="Genomic_DNA"/>
</dbReference>
<dbReference type="PROSITE" id="PS50894">
    <property type="entry name" value="HPT"/>
    <property type="match status" value="1"/>
</dbReference>
<dbReference type="CDD" id="cd00082">
    <property type="entry name" value="HisKA"/>
    <property type="match status" value="1"/>
</dbReference>
<dbReference type="SMART" id="SM00388">
    <property type="entry name" value="HisKA"/>
    <property type="match status" value="1"/>
</dbReference>
<dbReference type="Pfam" id="PF02518">
    <property type="entry name" value="HATPase_c"/>
    <property type="match status" value="1"/>
</dbReference>
<evidence type="ECO:0000256" key="9">
    <source>
        <dbReference type="SAM" id="Phobius"/>
    </source>
</evidence>
<feature type="transmembrane region" description="Helical" evidence="9">
    <location>
        <begin position="151"/>
        <end position="169"/>
    </location>
</feature>
<evidence type="ECO:0000256" key="8">
    <source>
        <dbReference type="ARBA" id="ARBA00023012"/>
    </source>
</evidence>
<feature type="transmembrane region" description="Helical" evidence="9">
    <location>
        <begin position="83"/>
        <end position="113"/>
    </location>
</feature>
<dbReference type="InterPro" id="IPR001789">
    <property type="entry name" value="Sig_transdc_resp-reg_receiver"/>
</dbReference>
<dbReference type="Gene3D" id="3.30.565.10">
    <property type="entry name" value="Histidine kinase-like ATPase, C-terminal domain"/>
    <property type="match status" value="1"/>
</dbReference>
<dbReference type="GO" id="GO:0005524">
    <property type="term" value="F:ATP binding"/>
    <property type="evidence" value="ECO:0007669"/>
    <property type="project" value="UniProtKB-KW"/>
</dbReference>
<dbReference type="InterPro" id="IPR036641">
    <property type="entry name" value="HPT_dom_sf"/>
</dbReference>
<evidence type="ECO:0000259" key="12">
    <source>
        <dbReference type="PROSITE" id="PS50894"/>
    </source>
</evidence>
<dbReference type="CDD" id="cd17546">
    <property type="entry name" value="REC_hyHK_CKI1_RcsC-like"/>
    <property type="match status" value="1"/>
</dbReference>
<evidence type="ECO:0000256" key="7">
    <source>
        <dbReference type="ARBA" id="ARBA00022840"/>
    </source>
</evidence>
<evidence type="ECO:0000259" key="10">
    <source>
        <dbReference type="PROSITE" id="PS50109"/>
    </source>
</evidence>
<accession>A0A1J5T1Q5</accession>
<dbReference type="InterPro" id="IPR008207">
    <property type="entry name" value="Sig_transdc_His_kin_Hpt_dom"/>
</dbReference>
<dbReference type="FunFam" id="1.10.287.130:FF:000002">
    <property type="entry name" value="Two-component osmosensing histidine kinase"/>
    <property type="match status" value="1"/>
</dbReference>
<dbReference type="Gene3D" id="1.10.287.130">
    <property type="match status" value="1"/>
</dbReference>
<dbReference type="SMART" id="SM00448">
    <property type="entry name" value="REC"/>
    <property type="match status" value="1"/>
</dbReference>
<keyword evidence="8" id="KW-0902">Two-component regulatory system</keyword>
<evidence type="ECO:0000313" key="13">
    <source>
        <dbReference type="EMBL" id="OIR14735.1"/>
    </source>
</evidence>
<dbReference type="GO" id="GO:0005886">
    <property type="term" value="C:plasma membrane"/>
    <property type="evidence" value="ECO:0007669"/>
    <property type="project" value="UniProtKB-SubCell"/>
</dbReference>
<dbReference type="InterPro" id="IPR003661">
    <property type="entry name" value="HisK_dim/P_dom"/>
</dbReference>
<evidence type="ECO:0000256" key="5">
    <source>
        <dbReference type="ARBA" id="ARBA00022741"/>
    </source>
</evidence>
<evidence type="ECO:0000256" key="2">
    <source>
        <dbReference type="ARBA" id="ARBA00012438"/>
    </source>
</evidence>
<feature type="transmembrane region" description="Helical" evidence="9">
    <location>
        <begin position="23"/>
        <end position="42"/>
    </location>
</feature>
<keyword evidence="4 13" id="KW-0808">Transferase</keyword>
<dbReference type="FunFam" id="3.30.565.10:FF:000010">
    <property type="entry name" value="Sensor histidine kinase RcsC"/>
    <property type="match status" value="1"/>
</dbReference>
<dbReference type="Pfam" id="PF00072">
    <property type="entry name" value="Response_reg"/>
    <property type="match status" value="1"/>
</dbReference>
<evidence type="ECO:0000256" key="1">
    <source>
        <dbReference type="ARBA" id="ARBA00000085"/>
    </source>
</evidence>
<dbReference type="InterPro" id="IPR036890">
    <property type="entry name" value="HATPase_C_sf"/>
</dbReference>
<feature type="domain" description="Response regulatory" evidence="11">
    <location>
        <begin position="580"/>
        <end position="697"/>
    </location>
</feature>
<dbReference type="SUPFAM" id="SSF52172">
    <property type="entry name" value="CheY-like"/>
    <property type="match status" value="1"/>
</dbReference>
<dbReference type="SUPFAM" id="SSF47384">
    <property type="entry name" value="Homodimeric domain of signal transducing histidine kinase"/>
    <property type="match status" value="1"/>
</dbReference>
<keyword evidence="7" id="KW-0067">ATP-binding</keyword>
<feature type="transmembrane region" description="Helical" evidence="9">
    <location>
        <begin position="48"/>
        <end position="71"/>
    </location>
</feature>
<dbReference type="InterPro" id="IPR011006">
    <property type="entry name" value="CheY-like_superfamily"/>
</dbReference>
<keyword evidence="5" id="KW-0547">Nucleotide-binding</keyword>
<dbReference type="AlphaFoldDB" id="A0A1J5T1Q5"/>
<keyword evidence="3" id="KW-0597">Phosphoprotein</keyword>
<dbReference type="PANTHER" id="PTHR45339:SF5">
    <property type="entry name" value="HISTIDINE KINASE"/>
    <property type="match status" value="1"/>
</dbReference>
<keyword evidence="9" id="KW-0812">Transmembrane</keyword>
<comment type="caution">
    <text evidence="13">The sequence shown here is derived from an EMBL/GenBank/DDBJ whole genome shotgun (WGS) entry which is preliminary data.</text>
</comment>